<gene>
    <name evidence="1" type="ORF">EJ03DRAFT_390081</name>
</gene>
<dbReference type="AlphaFoldDB" id="A0A6G1L540"/>
<dbReference type="Proteomes" id="UP000799436">
    <property type="component" value="Unassembled WGS sequence"/>
</dbReference>
<name>A0A6G1L540_9PEZI</name>
<reference evidence="1" key="1">
    <citation type="journal article" date="2020" name="Stud. Mycol.">
        <title>101 Dothideomycetes genomes: a test case for predicting lifestyles and emergence of pathogens.</title>
        <authorList>
            <person name="Haridas S."/>
            <person name="Albert R."/>
            <person name="Binder M."/>
            <person name="Bloem J."/>
            <person name="Labutti K."/>
            <person name="Salamov A."/>
            <person name="Andreopoulos B."/>
            <person name="Baker S."/>
            <person name="Barry K."/>
            <person name="Bills G."/>
            <person name="Bluhm B."/>
            <person name="Cannon C."/>
            <person name="Castanera R."/>
            <person name="Culley D."/>
            <person name="Daum C."/>
            <person name="Ezra D."/>
            <person name="Gonzalez J."/>
            <person name="Henrissat B."/>
            <person name="Kuo A."/>
            <person name="Liang C."/>
            <person name="Lipzen A."/>
            <person name="Lutzoni F."/>
            <person name="Magnuson J."/>
            <person name="Mondo S."/>
            <person name="Nolan M."/>
            <person name="Ohm R."/>
            <person name="Pangilinan J."/>
            <person name="Park H.-J."/>
            <person name="Ramirez L."/>
            <person name="Alfaro M."/>
            <person name="Sun H."/>
            <person name="Tritt A."/>
            <person name="Yoshinaga Y."/>
            <person name="Zwiers L.-H."/>
            <person name="Turgeon B."/>
            <person name="Goodwin S."/>
            <person name="Spatafora J."/>
            <person name="Crous P."/>
            <person name="Grigoriev I."/>
        </authorList>
    </citation>
    <scope>NUCLEOTIDE SEQUENCE</scope>
    <source>
        <strain evidence="1">CBS 116005</strain>
    </source>
</reference>
<dbReference type="EMBL" id="ML995848">
    <property type="protein sequence ID" value="KAF2768043.1"/>
    <property type="molecule type" value="Genomic_DNA"/>
</dbReference>
<protein>
    <submittedName>
        <fullName evidence="1">Uncharacterized protein</fullName>
    </submittedName>
</protein>
<dbReference type="OrthoDB" id="5345753at2759"/>
<organism evidence="1 2">
    <name type="scientific">Teratosphaeria nubilosa</name>
    <dbReference type="NCBI Taxonomy" id="161662"/>
    <lineage>
        <taxon>Eukaryota</taxon>
        <taxon>Fungi</taxon>
        <taxon>Dikarya</taxon>
        <taxon>Ascomycota</taxon>
        <taxon>Pezizomycotina</taxon>
        <taxon>Dothideomycetes</taxon>
        <taxon>Dothideomycetidae</taxon>
        <taxon>Mycosphaerellales</taxon>
        <taxon>Teratosphaeriaceae</taxon>
        <taxon>Teratosphaeria</taxon>
    </lineage>
</organism>
<proteinExistence type="predicted"/>
<keyword evidence="2" id="KW-1185">Reference proteome</keyword>
<sequence>MNPLISVIPYSHICQQILGTEGCAVDCSPDSKQGLQSKCWKFLNMTGYIREWVAEHGDEEGVKDKGFAQAYLSWSHENTPTCKLITSDTCTQPPSSAKYENYQQFYTLWNIFAVYQFWNQYYSDLTDSEARASAKLQQIVDKVAPPVEKTLSIPDWYTVFGMGIYWGTTIVSPLTTLAGARAVPAAAISLILNGIWSARAVMPQGYPKAKEATQTAQSRFGTLADVGGKLADMVEEWQKQVVADVRSMQDNVDAFIALCEPGGFSERVTLSLPDQSTALYKGLELFILAQGMTSNGIVIAKSSGINPMEVASRTGEIQCPGFGPSGSCNNWWYDPKLSTNLAEIFENEACSGKEPSLDAPDLNVLCPFNAKNCEYNYDRHQKDQKAKQWKNCDNDPRWMTPCRDDDETVDVLPQSYLGPLLHKGNYCRQSD</sequence>
<evidence type="ECO:0000313" key="2">
    <source>
        <dbReference type="Proteomes" id="UP000799436"/>
    </source>
</evidence>
<evidence type="ECO:0000313" key="1">
    <source>
        <dbReference type="EMBL" id="KAF2768043.1"/>
    </source>
</evidence>
<accession>A0A6G1L540</accession>